<keyword evidence="3" id="KW-0238">DNA-binding</keyword>
<evidence type="ECO:0000313" key="6">
    <source>
        <dbReference type="EMBL" id="MPW24738.1"/>
    </source>
</evidence>
<keyword evidence="7" id="KW-1185">Reference proteome</keyword>
<dbReference type="InterPro" id="IPR000847">
    <property type="entry name" value="LysR_HTH_N"/>
</dbReference>
<dbReference type="InterPro" id="IPR050950">
    <property type="entry name" value="HTH-type_LysR_regulators"/>
</dbReference>
<dbReference type="InterPro" id="IPR005119">
    <property type="entry name" value="LysR_subst-bd"/>
</dbReference>
<accession>A0A6A7K5P4</accession>
<name>A0A6A7K5P4_9FIRM</name>
<dbReference type="GO" id="GO:0003700">
    <property type="term" value="F:DNA-binding transcription factor activity"/>
    <property type="evidence" value="ECO:0007669"/>
    <property type="project" value="InterPro"/>
</dbReference>
<dbReference type="PROSITE" id="PS50931">
    <property type="entry name" value="HTH_LYSR"/>
    <property type="match status" value="1"/>
</dbReference>
<dbReference type="Gene3D" id="1.10.10.10">
    <property type="entry name" value="Winged helix-like DNA-binding domain superfamily/Winged helix DNA-binding domain"/>
    <property type="match status" value="1"/>
</dbReference>
<gene>
    <name evidence="6" type="ORF">GC105_02900</name>
</gene>
<evidence type="ECO:0000313" key="7">
    <source>
        <dbReference type="Proteomes" id="UP000440004"/>
    </source>
</evidence>
<evidence type="ECO:0000256" key="3">
    <source>
        <dbReference type="ARBA" id="ARBA00023125"/>
    </source>
</evidence>
<dbReference type="EMBL" id="WHNX01000003">
    <property type="protein sequence ID" value="MPW24738.1"/>
    <property type="molecule type" value="Genomic_DNA"/>
</dbReference>
<dbReference type="SUPFAM" id="SSF53850">
    <property type="entry name" value="Periplasmic binding protein-like II"/>
    <property type="match status" value="1"/>
</dbReference>
<dbReference type="PRINTS" id="PR00039">
    <property type="entry name" value="HTHLYSR"/>
</dbReference>
<evidence type="ECO:0000259" key="5">
    <source>
        <dbReference type="PROSITE" id="PS50931"/>
    </source>
</evidence>
<comment type="similarity">
    <text evidence="1">Belongs to the LysR transcriptional regulatory family.</text>
</comment>
<proteinExistence type="inferred from homology"/>
<organism evidence="6 7">
    <name type="scientific">Alkalibaculum sporogenes</name>
    <dbReference type="NCBI Taxonomy" id="2655001"/>
    <lineage>
        <taxon>Bacteria</taxon>
        <taxon>Bacillati</taxon>
        <taxon>Bacillota</taxon>
        <taxon>Clostridia</taxon>
        <taxon>Eubacteriales</taxon>
        <taxon>Eubacteriaceae</taxon>
        <taxon>Alkalibaculum</taxon>
    </lineage>
</organism>
<keyword evidence="4" id="KW-0804">Transcription</keyword>
<dbReference type="GO" id="GO:0003677">
    <property type="term" value="F:DNA binding"/>
    <property type="evidence" value="ECO:0007669"/>
    <property type="project" value="UniProtKB-KW"/>
</dbReference>
<dbReference type="SUPFAM" id="SSF46785">
    <property type="entry name" value="Winged helix' DNA-binding domain"/>
    <property type="match status" value="1"/>
</dbReference>
<dbReference type="Gene3D" id="3.40.190.10">
    <property type="entry name" value="Periplasmic binding protein-like II"/>
    <property type="match status" value="2"/>
</dbReference>
<dbReference type="Pfam" id="PF03466">
    <property type="entry name" value="LysR_substrate"/>
    <property type="match status" value="1"/>
</dbReference>
<dbReference type="PANTHER" id="PTHR30419:SF8">
    <property type="entry name" value="NITROGEN ASSIMILATION TRANSCRIPTIONAL ACTIVATOR-RELATED"/>
    <property type="match status" value="1"/>
</dbReference>
<comment type="caution">
    <text evidence="6">The sequence shown here is derived from an EMBL/GenBank/DDBJ whole genome shotgun (WGS) entry which is preliminary data.</text>
</comment>
<dbReference type="Pfam" id="PF00126">
    <property type="entry name" value="HTH_1"/>
    <property type="match status" value="1"/>
</dbReference>
<evidence type="ECO:0000256" key="4">
    <source>
        <dbReference type="ARBA" id="ARBA00023163"/>
    </source>
</evidence>
<reference evidence="6 7" key="1">
    <citation type="submission" date="2019-10" db="EMBL/GenBank/DDBJ databases">
        <title>Alkalibaculum tamaniensis sp.nov., a new alkaliphilic acetogen, isolated on methoxylated aromatics from a mud volcano.</title>
        <authorList>
            <person name="Khomyakova M.A."/>
            <person name="Merkel A.Y."/>
            <person name="Bonch-Osmolovskaya E.A."/>
            <person name="Slobodkin A.I."/>
        </authorList>
    </citation>
    <scope>NUCLEOTIDE SEQUENCE [LARGE SCALE GENOMIC DNA]</scope>
    <source>
        <strain evidence="6 7">M08DMB</strain>
    </source>
</reference>
<keyword evidence="2" id="KW-0805">Transcription regulation</keyword>
<sequence>MNSLQIDYFIALVENMNFTRTAEKLFVSQPAISKQIAALENDLNIRLFDRTNKQIKLTPAGELIYQCFLRARVDLKNTLKEATKIYEGKTGNINISCLEGWDMSKYFSYVTQTFNQHFPGISIQISSRGFKGLVDSLEDETSDIIISIADSLSMLKSSKLFKIAEINRILTYSTHHVLALKPNLQINDFREETFYVVSDRKSNFTNNMVIEMCEPFGFVPKVVSVPNIESMMLQVESGLGVAIFDDWHRVKYNPELRFLDTESHHTVSAAWKKENSNPTINLFINEISLIINKNKLL</sequence>
<dbReference type="PANTHER" id="PTHR30419">
    <property type="entry name" value="HTH-TYPE TRANSCRIPTIONAL REGULATOR YBHD"/>
    <property type="match status" value="1"/>
</dbReference>
<dbReference type="FunFam" id="1.10.10.10:FF:000001">
    <property type="entry name" value="LysR family transcriptional regulator"/>
    <property type="match status" value="1"/>
</dbReference>
<dbReference type="CDD" id="cd05466">
    <property type="entry name" value="PBP2_LTTR_substrate"/>
    <property type="match status" value="1"/>
</dbReference>
<protein>
    <submittedName>
        <fullName evidence="6">LysR family transcriptional regulator</fullName>
    </submittedName>
</protein>
<dbReference type="GO" id="GO:0005829">
    <property type="term" value="C:cytosol"/>
    <property type="evidence" value="ECO:0007669"/>
    <property type="project" value="TreeGrafter"/>
</dbReference>
<evidence type="ECO:0000256" key="2">
    <source>
        <dbReference type="ARBA" id="ARBA00023015"/>
    </source>
</evidence>
<dbReference type="RefSeq" id="WP_152801498.1">
    <property type="nucleotide sequence ID" value="NZ_WHNX01000003.1"/>
</dbReference>
<dbReference type="InterPro" id="IPR036390">
    <property type="entry name" value="WH_DNA-bd_sf"/>
</dbReference>
<evidence type="ECO:0000256" key="1">
    <source>
        <dbReference type="ARBA" id="ARBA00009437"/>
    </source>
</evidence>
<dbReference type="AlphaFoldDB" id="A0A6A7K5P4"/>
<dbReference type="InterPro" id="IPR036388">
    <property type="entry name" value="WH-like_DNA-bd_sf"/>
</dbReference>
<dbReference type="Proteomes" id="UP000440004">
    <property type="component" value="Unassembled WGS sequence"/>
</dbReference>
<feature type="domain" description="HTH lysR-type" evidence="5">
    <location>
        <begin position="1"/>
        <end position="58"/>
    </location>
</feature>